<name>A0A1I2H6M5_9BURK</name>
<dbReference type="RefSeq" id="WP_092941579.1">
    <property type="nucleotide sequence ID" value="NZ_FONX01000019.1"/>
</dbReference>
<keyword evidence="2" id="KW-0229">DNA integration</keyword>
<gene>
    <name evidence="6" type="ORF">SAMN04489711_11951</name>
</gene>
<keyword evidence="4" id="KW-0233">DNA recombination</keyword>
<dbReference type="InterPro" id="IPR002104">
    <property type="entry name" value="Integrase_catalytic"/>
</dbReference>
<dbReference type="InterPro" id="IPR050808">
    <property type="entry name" value="Phage_Integrase"/>
</dbReference>
<dbReference type="InterPro" id="IPR011010">
    <property type="entry name" value="DNA_brk_join_enz"/>
</dbReference>
<sequence>MALELITSEQVIKNIALGGRVFDGGGLYLLAAKKSTGQHGWRFDYSFEGSRKTISLGTYPKVDLKMARERATEARKQVAAGINPSELRKQKRAVILAKAEAERRVSEGLPIVGSFEDVARRWFDIRQKGWMESYSSKVIRRLEIHVFPFIGHMPIASIEPIHLLEMCRRIEKQGTVETSHRALEHSSNVFRFGIAETLLKTDPCRDLRGALEKPTPQHFAAITKPRPLAELLKAIDGYHGSMIVRSAMKLMPLLFLRPGELRKATWDEIDLPNGLFFVSSMRMKRTKQQKLDGDPHFVSLPRQAVDILWDLHALTGRGEFVFPAEGRFGRPMSDGTINAALRSMGYSSDVVTAHGFRATARTLLAEALSIEPAVVELQLAHEVKDPNGNAYNRAEYIEKRRAMMQVWADYLDQLRDGTADFRSHAALPEFRPMTLRRYSQADQTHV</sequence>
<dbReference type="PANTHER" id="PTHR30629">
    <property type="entry name" value="PROPHAGE INTEGRASE"/>
    <property type="match status" value="1"/>
</dbReference>
<evidence type="ECO:0000313" key="7">
    <source>
        <dbReference type="Proteomes" id="UP000199119"/>
    </source>
</evidence>
<dbReference type="EMBL" id="FONX01000019">
    <property type="protein sequence ID" value="SFF24637.1"/>
    <property type="molecule type" value="Genomic_DNA"/>
</dbReference>
<dbReference type="Gene3D" id="3.30.160.390">
    <property type="entry name" value="Integrase, DNA-binding domain"/>
    <property type="match status" value="1"/>
</dbReference>
<keyword evidence="7" id="KW-1185">Reference proteome</keyword>
<dbReference type="InterPro" id="IPR025166">
    <property type="entry name" value="Integrase_DNA_bind_dom"/>
</dbReference>
<proteinExistence type="inferred from homology"/>
<reference evidence="7" key="1">
    <citation type="submission" date="2016-10" db="EMBL/GenBank/DDBJ databases">
        <authorList>
            <person name="Varghese N."/>
            <person name="Submissions S."/>
        </authorList>
    </citation>
    <scope>NUCLEOTIDE SEQUENCE [LARGE SCALE GENOMIC DNA]</scope>
    <source>
        <strain evidence="7">DSM 27981</strain>
    </source>
</reference>
<dbReference type="InterPro" id="IPR053876">
    <property type="entry name" value="Phage_int_M"/>
</dbReference>
<evidence type="ECO:0000256" key="1">
    <source>
        <dbReference type="ARBA" id="ARBA00008857"/>
    </source>
</evidence>
<evidence type="ECO:0000256" key="4">
    <source>
        <dbReference type="ARBA" id="ARBA00023172"/>
    </source>
</evidence>
<dbReference type="InterPro" id="IPR013762">
    <property type="entry name" value="Integrase-like_cat_sf"/>
</dbReference>
<dbReference type="InterPro" id="IPR038488">
    <property type="entry name" value="Integrase_DNA-bd_sf"/>
</dbReference>
<organism evidence="6 7">
    <name type="scientific">Paracidovorax wautersii</name>
    <dbReference type="NCBI Taxonomy" id="1177982"/>
    <lineage>
        <taxon>Bacteria</taxon>
        <taxon>Pseudomonadati</taxon>
        <taxon>Pseudomonadota</taxon>
        <taxon>Betaproteobacteria</taxon>
        <taxon>Burkholderiales</taxon>
        <taxon>Comamonadaceae</taxon>
        <taxon>Paracidovorax</taxon>
    </lineage>
</organism>
<dbReference type="PANTHER" id="PTHR30629:SF2">
    <property type="entry name" value="PROPHAGE INTEGRASE INTS-RELATED"/>
    <property type="match status" value="1"/>
</dbReference>
<dbReference type="InterPro" id="IPR010998">
    <property type="entry name" value="Integrase_recombinase_N"/>
</dbReference>
<protein>
    <submittedName>
        <fullName evidence="6">Integrase</fullName>
    </submittedName>
</protein>
<dbReference type="GO" id="GO:0003677">
    <property type="term" value="F:DNA binding"/>
    <property type="evidence" value="ECO:0007669"/>
    <property type="project" value="UniProtKB-KW"/>
</dbReference>
<dbReference type="STRING" id="1177982.SAMN04489711_11951"/>
<dbReference type="SUPFAM" id="SSF56349">
    <property type="entry name" value="DNA breaking-rejoining enzymes"/>
    <property type="match status" value="1"/>
</dbReference>
<evidence type="ECO:0000256" key="2">
    <source>
        <dbReference type="ARBA" id="ARBA00022908"/>
    </source>
</evidence>
<dbReference type="GO" id="GO:0006310">
    <property type="term" value="P:DNA recombination"/>
    <property type="evidence" value="ECO:0007669"/>
    <property type="project" value="UniProtKB-KW"/>
</dbReference>
<comment type="similarity">
    <text evidence="1">Belongs to the 'phage' integrase family.</text>
</comment>
<dbReference type="Gene3D" id="1.10.443.10">
    <property type="entry name" value="Intergrase catalytic core"/>
    <property type="match status" value="1"/>
</dbReference>
<evidence type="ECO:0000259" key="5">
    <source>
        <dbReference type="PROSITE" id="PS51898"/>
    </source>
</evidence>
<dbReference type="AlphaFoldDB" id="A0A1I2H6M5"/>
<dbReference type="Pfam" id="PF13356">
    <property type="entry name" value="Arm-DNA-bind_3"/>
    <property type="match status" value="1"/>
</dbReference>
<dbReference type="Proteomes" id="UP000199119">
    <property type="component" value="Unassembled WGS sequence"/>
</dbReference>
<dbReference type="Pfam" id="PF00589">
    <property type="entry name" value="Phage_integrase"/>
    <property type="match status" value="1"/>
</dbReference>
<dbReference type="PROSITE" id="PS51898">
    <property type="entry name" value="TYR_RECOMBINASE"/>
    <property type="match status" value="1"/>
</dbReference>
<dbReference type="OrthoDB" id="9775880at2"/>
<dbReference type="Gene3D" id="1.10.150.130">
    <property type="match status" value="1"/>
</dbReference>
<evidence type="ECO:0000313" key="6">
    <source>
        <dbReference type="EMBL" id="SFF24637.1"/>
    </source>
</evidence>
<evidence type="ECO:0000256" key="3">
    <source>
        <dbReference type="ARBA" id="ARBA00023125"/>
    </source>
</evidence>
<dbReference type="Pfam" id="PF22022">
    <property type="entry name" value="Phage_int_M"/>
    <property type="match status" value="1"/>
</dbReference>
<keyword evidence="3" id="KW-0238">DNA-binding</keyword>
<dbReference type="GO" id="GO:0015074">
    <property type="term" value="P:DNA integration"/>
    <property type="evidence" value="ECO:0007669"/>
    <property type="project" value="UniProtKB-KW"/>
</dbReference>
<accession>A0A1I2H6M5</accession>
<feature type="domain" description="Tyr recombinase" evidence="5">
    <location>
        <begin position="217"/>
        <end position="404"/>
    </location>
</feature>
<dbReference type="CDD" id="cd00801">
    <property type="entry name" value="INT_P4_C"/>
    <property type="match status" value="1"/>
</dbReference>